<comment type="caution">
    <text evidence="2">The sequence shown here is derived from an EMBL/GenBank/DDBJ whole genome shotgun (WGS) entry which is preliminary data.</text>
</comment>
<dbReference type="EMBL" id="BLJN01000004">
    <property type="protein sequence ID" value="GFE82112.1"/>
    <property type="molecule type" value="Genomic_DNA"/>
</dbReference>
<dbReference type="AlphaFoldDB" id="A0A829YH85"/>
<evidence type="ECO:0000259" key="1">
    <source>
        <dbReference type="Pfam" id="PF00535"/>
    </source>
</evidence>
<dbReference type="SUPFAM" id="SSF53448">
    <property type="entry name" value="Nucleotide-diphospho-sugar transferases"/>
    <property type="match status" value="1"/>
</dbReference>
<dbReference type="PANTHER" id="PTHR43685">
    <property type="entry name" value="GLYCOSYLTRANSFERASE"/>
    <property type="match status" value="1"/>
</dbReference>
<name>A0A829YH85_9GAMM</name>
<organism evidence="2 3">
    <name type="scientific">Steroidobacter agaridevorans</name>
    <dbReference type="NCBI Taxonomy" id="2695856"/>
    <lineage>
        <taxon>Bacteria</taxon>
        <taxon>Pseudomonadati</taxon>
        <taxon>Pseudomonadota</taxon>
        <taxon>Gammaproteobacteria</taxon>
        <taxon>Steroidobacterales</taxon>
        <taxon>Steroidobacteraceae</taxon>
        <taxon>Steroidobacter</taxon>
    </lineage>
</organism>
<sequence>MRIAVILSTYNAPDRLAPTLTGYAAQRGAQFEIIVADDGSTDETRDVIEQAAHAYGIVVRRVWQPDVGFRKCRILNQAALATDANYLIFSDGDCVPRADFVATHAGNARPGRFLSGGYFKLTDEASKKLTPEVIFNGHATSPEWLLANGTPRSARLGKLRARGWHAKLMNAMTPTRPSWNGHNSSCWRTDLLRVNGHDERMAYWAQDREFGERLTNAGITGLQIRYSAICVHLNHDRPYKTERSRELNKQIRAETKANRATWTEHGILNTPQRPGSFVAKIADDVVVETFGESHYRRSAA</sequence>
<accession>A0A829YH85</accession>
<dbReference type="Pfam" id="PF00535">
    <property type="entry name" value="Glycos_transf_2"/>
    <property type="match status" value="1"/>
</dbReference>
<protein>
    <recommendedName>
        <fullName evidence="1">Glycosyltransferase 2-like domain-containing protein</fullName>
    </recommendedName>
</protein>
<dbReference type="PANTHER" id="PTHR43685:SF3">
    <property type="entry name" value="SLR2126 PROTEIN"/>
    <property type="match status" value="1"/>
</dbReference>
<evidence type="ECO:0000313" key="2">
    <source>
        <dbReference type="EMBL" id="GFE82112.1"/>
    </source>
</evidence>
<dbReference type="Gene3D" id="3.90.550.10">
    <property type="entry name" value="Spore Coat Polysaccharide Biosynthesis Protein SpsA, Chain A"/>
    <property type="match status" value="1"/>
</dbReference>
<gene>
    <name evidence="2" type="ORF">GCM10011487_41120</name>
</gene>
<dbReference type="RefSeq" id="WP_202626840.1">
    <property type="nucleotide sequence ID" value="NZ_BLJN01000004.1"/>
</dbReference>
<dbReference type="Proteomes" id="UP000445000">
    <property type="component" value="Unassembled WGS sequence"/>
</dbReference>
<dbReference type="InterPro" id="IPR050834">
    <property type="entry name" value="Glycosyltransf_2"/>
</dbReference>
<feature type="domain" description="Glycosyltransferase 2-like" evidence="1">
    <location>
        <begin position="5"/>
        <end position="102"/>
    </location>
</feature>
<dbReference type="InterPro" id="IPR001173">
    <property type="entry name" value="Glyco_trans_2-like"/>
</dbReference>
<keyword evidence="3" id="KW-1185">Reference proteome</keyword>
<reference evidence="3" key="1">
    <citation type="submission" date="2020-01" db="EMBL/GenBank/DDBJ databases">
        <title>'Steroidobacter agaridevorans' sp. nov., agar-degrading bacteria isolated from rhizosphere soils.</title>
        <authorList>
            <person name="Ikenaga M."/>
            <person name="Kataoka M."/>
            <person name="Murouchi A."/>
            <person name="Katsuragi S."/>
            <person name="Sakai M."/>
        </authorList>
    </citation>
    <scope>NUCLEOTIDE SEQUENCE [LARGE SCALE GENOMIC DNA]</scope>
    <source>
        <strain evidence="3">YU21-B</strain>
    </source>
</reference>
<proteinExistence type="predicted"/>
<dbReference type="InterPro" id="IPR029044">
    <property type="entry name" value="Nucleotide-diphossugar_trans"/>
</dbReference>
<evidence type="ECO:0000313" key="3">
    <source>
        <dbReference type="Proteomes" id="UP000445000"/>
    </source>
</evidence>